<dbReference type="CDD" id="cd01741">
    <property type="entry name" value="GATase1_1"/>
    <property type="match status" value="1"/>
</dbReference>
<dbReference type="GO" id="GO:0005829">
    <property type="term" value="C:cytosol"/>
    <property type="evidence" value="ECO:0007669"/>
    <property type="project" value="TreeGrafter"/>
</dbReference>
<sequence>MTSSLAIRHVAFEDLGTLAPVLDQSGIAPRYLDGWSPDLAHVDPVAPDLVVVLGGPIGVYEVAAYPWLAHEIGWLRTRMLAGRPTLGICLGAQLIAAALGARVYPGPSKELGWTPLQLSAAGRVSALAPLDGRLTSMLHWHGDTFDLPEGAQLLASTASYRHQAYRWQQHVLGLQCHPELDGATFERWLVGHALELAQTGVDVPALRAETAARSGTLARQAALAWRRWLAEVGLASAE</sequence>
<accession>A0A5C7SQ81</accession>
<evidence type="ECO:0000313" key="2">
    <source>
        <dbReference type="EMBL" id="TXH85719.1"/>
    </source>
</evidence>
<dbReference type="Gene3D" id="3.40.50.880">
    <property type="match status" value="1"/>
</dbReference>
<organism evidence="2 3">
    <name type="scientific">Thauera aminoaromatica</name>
    <dbReference type="NCBI Taxonomy" id="164330"/>
    <lineage>
        <taxon>Bacteria</taxon>
        <taxon>Pseudomonadati</taxon>
        <taxon>Pseudomonadota</taxon>
        <taxon>Betaproteobacteria</taxon>
        <taxon>Rhodocyclales</taxon>
        <taxon>Zoogloeaceae</taxon>
        <taxon>Thauera</taxon>
    </lineage>
</organism>
<proteinExistence type="predicted"/>
<dbReference type="AlphaFoldDB" id="A0A5C7SQ81"/>
<keyword evidence="2" id="KW-0808">Transferase</keyword>
<dbReference type="NCBIfam" id="NF005458">
    <property type="entry name" value="PRK07053.1"/>
    <property type="match status" value="1"/>
</dbReference>
<dbReference type="PANTHER" id="PTHR42695">
    <property type="entry name" value="GLUTAMINE AMIDOTRANSFERASE YLR126C-RELATED"/>
    <property type="match status" value="1"/>
</dbReference>
<dbReference type="Pfam" id="PF00117">
    <property type="entry name" value="GATase"/>
    <property type="match status" value="1"/>
</dbReference>
<protein>
    <submittedName>
        <fullName evidence="2">Glutamine amidotransferase</fullName>
    </submittedName>
</protein>
<dbReference type="RefSeq" id="WP_276658377.1">
    <property type="nucleotide sequence ID" value="NZ_SSFD01000135.1"/>
</dbReference>
<reference evidence="2 3" key="1">
    <citation type="submission" date="2018-09" db="EMBL/GenBank/DDBJ databases">
        <title>Metagenome Assembled Genomes from an Advanced Water Purification Facility.</title>
        <authorList>
            <person name="Stamps B.W."/>
            <person name="Spear J.R."/>
        </authorList>
    </citation>
    <scope>NUCLEOTIDE SEQUENCE [LARGE SCALE GENOMIC DNA]</scope>
    <source>
        <strain evidence="2">Bin_27_1</strain>
    </source>
</reference>
<evidence type="ECO:0000259" key="1">
    <source>
        <dbReference type="Pfam" id="PF00117"/>
    </source>
</evidence>
<dbReference type="Proteomes" id="UP000321192">
    <property type="component" value="Unassembled WGS sequence"/>
</dbReference>
<dbReference type="PROSITE" id="PS51273">
    <property type="entry name" value="GATASE_TYPE_1"/>
    <property type="match status" value="1"/>
</dbReference>
<dbReference type="GO" id="GO:0016740">
    <property type="term" value="F:transferase activity"/>
    <property type="evidence" value="ECO:0007669"/>
    <property type="project" value="UniProtKB-KW"/>
</dbReference>
<dbReference type="InterPro" id="IPR029062">
    <property type="entry name" value="Class_I_gatase-like"/>
</dbReference>
<dbReference type="InterPro" id="IPR017926">
    <property type="entry name" value="GATASE"/>
</dbReference>
<dbReference type="PANTHER" id="PTHR42695:SF5">
    <property type="entry name" value="GLUTAMINE AMIDOTRANSFERASE YLR126C-RELATED"/>
    <property type="match status" value="1"/>
</dbReference>
<feature type="domain" description="Glutamine amidotransferase" evidence="1">
    <location>
        <begin position="45"/>
        <end position="184"/>
    </location>
</feature>
<gene>
    <name evidence="2" type="ORF">E6Q80_09185</name>
</gene>
<comment type="caution">
    <text evidence="2">The sequence shown here is derived from an EMBL/GenBank/DDBJ whole genome shotgun (WGS) entry which is preliminary data.</text>
</comment>
<dbReference type="InterPro" id="IPR044992">
    <property type="entry name" value="ChyE-like"/>
</dbReference>
<keyword evidence="2" id="KW-0315">Glutamine amidotransferase</keyword>
<dbReference type="SUPFAM" id="SSF52317">
    <property type="entry name" value="Class I glutamine amidotransferase-like"/>
    <property type="match status" value="1"/>
</dbReference>
<dbReference type="EMBL" id="SSFD01000135">
    <property type="protein sequence ID" value="TXH85719.1"/>
    <property type="molecule type" value="Genomic_DNA"/>
</dbReference>
<name>A0A5C7SQ81_THASP</name>
<evidence type="ECO:0000313" key="3">
    <source>
        <dbReference type="Proteomes" id="UP000321192"/>
    </source>
</evidence>